<dbReference type="Proteomes" id="UP000797356">
    <property type="component" value="Chromosome 1"/>
</dbReference>
<dbReference type="EMBL" id="CM017872">
    <property type="protein sequence ID" value="KAG1328342.1"/>
    <property type="molecule type" value="Genomic_DNA"/>
</dbReference>
<evidence type="ECO:0000256" key="1">
    <source>
        <dbReference type="SAM" id="MobiDB-lite"/>
    </source>
</evidence>
<accession>A0A8K0HXC3</accession>
<comment type="caution">
    <text evidence="2">The sequence shown here is derived from an EMBL/GenBank/DDBJ whole genome shotgun (WGS) entry which is preliminary data.</text>
</comment>
<keyword evidence="3" id="KW-1185">Reference proteome</keyword>
<proteinExistence type="predicted"/>
<reference evidence="2" key="1">
    <citation type="journal article" date="2017" name="Gigascience">
        <title>The genome draft of coconut (Cocos nucifera).</title>
        <authorList>
            <person name="Xiao Y."/>
            <person name="Xu P."/>
            <person name="Fan H."/>
            <person name="Baudouin L."/>
            <person name="Xia W."/>
            <person name="Bocs S."/>
            <person name="Xu J."/>
            <person name="Li Q."/>
            <person name="Guo A."/>
            <person name="Zhou L."/>
            <person name="Li J."/>
            <person name="Wu Y."/>
            <person name="Ma Z."/>
            <person name="Armero A."/>
            <person name="Issali A.E."/>
            <person name="Liu N."/>
            <person name="Peng M."/>
            <person name="Yang Y."/>
        </authorList>
    </citation>
    <scope>NUCLEOTIDE SEQUENCE</scope>
    <source>
        <tissue evidence="2">Spear leaf of Hainan Tall coconut</tissue>
    </source>
</reference>
<gene>
    <name evidence="2" type="ORF">COCNU_01G022760</name>
</gene>
<evidence type="ECO:0000313" key="3">
    <source>
        <dbReference type="Proteomes" id="UP000797356"/>
    </source>
</evidence>
<dbReference type="PANTHER" id="PTHR35123:SF2">
    <property type="entry name" value="UBIQUITIN CARBOXYL-TERMINAL HYDROLASE-LIKE PROTEIN"/>
    <property type="match status" value="1"/>
</dbReference>
<sequence>MSDRGEPPKEEREIGGDGADDELASCGGGVGDDEGARRNGKRGSSSSCKRKAKQALLFPVKKFEKLCHRSSGDGERRKKRTPATAYDAVRRGFILCFNPSPIPAGSPLRPDDPQKKPTSYHDWVRSLLERNDFYCADCNVHRPDNNK</sequence>
<reference evidence="2" key="2">
    <citation type="submission" date="2019-07" db="EMBL/GenBank/DDBJ databases">
        <authorList>
            <person name="Yang Y."/>
            <person name="Bocs S."/>
            <person name="Baudouin L."/>
        </authorList>
    </citation>
    <scope>NUCLEOTIDE SEQUENCE</scope>
    <source>
        <tissue evidence="2">Spear leaf of Hainan Tall coconut</tissue>
    </source>
</reference>
<feature type="compositionally biased region" description="Basic and acidic residues" evidence="1">
    <location>
        <begin position="1"/>
        <end position="15"/>
    </location>
</feature>
<evidence type="ECO:0000313" key="2">
    <source>
        <dbReference type="EMBL" id="KAG1328342.1"/>
    </source>
</evidence>
<dbReference type="PANTHER" id="PTHR35123">
    <property type="entry name" value="OS07G0633900 PROTEIN-RELATED"/>
    <property type="match status" value="1"/>
</dbReference>
<protein>
    <submittedName>
        <fullName evidence="2">Uncharacterized protein</fullName>
    </submittedName>
</protein>
<name>A0A8K0HXC3_COCNU</name>
<dbReference type="AlphaFoldDB" id="A0A8K0HXC3"/>
<feature type="region of interest" description="Disordered" evidence="1">
    <location>
        <begin position="1"/>
        <end position="51"/>
    </location>
</feature>
<dbReference type="OrthoDB" id="779049at2759"/>
<organism evidence="2 3">
    <name type="scientific">Cocos nucifera</name>
    <name type="common">Coconut palm</name>
    <dbReference type="NCBI Taxonomy" id="13894"/>
    <lineage>
        <taxon>Eukaryota</taxon>
        <taxon>Viridiplantae</taxon>
        <taxon>Streptophyta</taxon>
        <taxon>Embryophyta</taxon>
        <taxon>Tracheophyta</taxon>
        <taxon>Spermatophyta</taxon>
        <taxon>Magnoliopsida</taxon>
        <taxon>Liliopsida</taxon>
        <taxon>Arecaceae</taxon>
        <taxon>Arecoideae</taxon>
        <taxon>Cocoseae</taxon>
        <taxon>Attaleinae</taxon>
        <taxon>Cocos</taxon>
    </lineage>
</organism>